<dbReference type="AlphaFoldDB" id="A0A2P7NTN5"/>
<dbReference type="GO" id="GO:0022857">
    <property type="term" value="F:transmembrane transporter activity"/>
    <property type="evidence" value="ECO:0007669"/>
    <property type="project" value="InterPro"/>
</dbReference>
<feature type="domain" description="Multidrug resistance protein MdtA-like C-terminal permuted SH3" evidence="5">
    <location>
        <begin position="356"/>
        <end position="417"/>
    </location>
</feature>
<comment type="similarity">
    <text evidence="1">Belongs to the membrane fusion protein (MFP) (TC 8.A.1) family.</text>
</comment>
<dbReference type="Pfam" id="PF25967">
    <property type="entry name" value="RND-MFP_C"/>
    <property type="match status" value="1"/>
</dbReference>
<dbReference type="PANTHER" id="PTHR30158:SF23">
    <property type="entry name" value="MULTIDRUG RESISTANCE PROTEIN MEXA"/>
    <property type="match status" value="1"/>
</dbReference>
<dbReference type="Gene3D" id="2.40.30.170">
    <property type="match status" value="1"/>
</dbReference>
<evidence type="ECO:0000313" key="7">
    <source>
        <dbReference type="Proteomes" id="UP000241912"/>
    </source>
</evidence>
<dbReference type="InterPro" id="IPR048619">
    <property type="entry name" value="CsoSCA_N"/>
</dbReference>
<evidence type="ECO:0000313" key="6">
    <source>
        <dbReference type="EMBL" id="PSJ16831.1"/>
    </source>
</evidence>
<feature type="domain" description="Multidrug resistance protein MdtA-like beta-barrel" evidence="4">
    <location>
        <begin position="272"/>
        <end position="349"/>
    </location>
</feature>
<dbReference type="NCBIfam" id="TIGR01730">
    <property type="entry name" value="RND_mfp"/>
    <property type="match status" value="1"/>
</dbReference>
<proteinExistence type="inferred from homology"/>
<dbReference type="InterPro" id="IPR058626">
    <property type="entry name" value="MdtA-like_b-barrel"/>
</dbReference>
<evidence type="ECO:0000256" key="1">
    <source>
        <dbReference type="ARBA" id="ARBA00009477"/>
    </source>
</evidence>
<dbReference type="Gene3D" id="1.10.287.470">
    <property type="entry name" value="Helix hairpin bin"/>
    <property type="match status" value="1"/>
</dbReference>
<dbReference type="GO" id="GO:0046677">
    <property type="term" value="P:response to antibiotic"/>
    <property type="evidence" value="ECO:0007669"/>
    <property type="project" value="TreeGrafter"/>
</dbReference>
<dbReference type="Gene3D" id="2.40.420.20">
    <property type="match status" value="1"/>
</dbReference>
<organism evidence="6 7">
    <name type="scientific">Nitrosomonas supralitoralis</name>
    <dbReference type="NCBI Taxonomy" id="2116706"/>
    <lineage>
        <taxon>Bacteria</taxon>
        <taxon>Pseudomonadati</taxon>
        <taxon>Pseudomonadota</taxon>
        <taxon>Betaproteobacteria</taxon>
        <taxon>Nitrosomonadales</taxon>
        <taxon>Nitrosomonadaceae</taxon>
        <taxon>Nitrosomonas</taxon>
    </lineage>
</organism>
<dbReference type="OrthoDB" id="9769564at2"/>
<evidence type="ECO:0000256" key="2">
    <source>
        <dbReference type="SAM" id="Coils"/>
    </source>
</evidence>
<evidence type="ECO:0000259" key="3">
    <source>
        <dbReference type="Pfam" id="PF20687"/>
    </source>
</evidence>
<dbReference type="InterPro" id="IPR043065">
    <property type="entry name" value="CsoSCA_N_sf"/>
</dbReference>
<accession>A0A2P7NTN5</accession>
<dbReference type="Pfam" id="PF20687">
    <property type="entry name" value="CsoSCA_N"/>
    <property type="match status" value="1"/>
</dbReference>
<reference evidence="6 7" key="1">
    <citation type="submission" date="2018-03" db="EMBL/GenBank/DDBJ databases">
        <title>Draft genome of Nitrosomonas supralitoralis APG5.</title>
        <authorList>
            <person name="Urakawa H."/>
            <person name="Lopez J.V."/>
        </authorList>
    </citation>
    <scope>NUCLEOTIDE SEQUENCE [LARGE SCALE GENOMIC DNA]</scope>
    <source>
        <strain evidence="6 7">APG5</strain>
    </source>
</reference>
<protein>
    <submittedName>
        <fullName evidence="6">Efflux RND transporter periplasmic adaptor subunit</fullName>
    </submittedName>
</protein>
<dbReference type="Pfam" id="PF25944">
    <property type="entry name" value="Beta-barrel_RND"/>
    <property type="match status" value="1"/>
</dbReference>
<sequence>MYEEFIRSRFSAIKNTIKTLSIYQHDLGFVTHAKSIAIDRLHYELPANLLEDSWVAGLRKCVYFSYAQQNALPPDNLNDRKMITKLSVVLSLIAALFLNGCNHAEHETHHELPKLEATTPFRKDVSLPRQYVGLIEAIMHIEIRALEKGYLERIFVDEGQWIKKGQPMFELMAKVYQAEFETAKAEAQFAKIEYLNTKGLADENIVSPNELALAKAKLDKANAKVMLMQTRLGFTDIRAPFDGIMGRFHARIGSLLNEGDLLTELSDIRQLWVYFNVPEADYLNFKMEEGDKLGEAVQLKMANGEIYEHTGVIERIVGDFDNSFGTIQFRALFPNPDKILRHDETGTILLTKHYPNALIIPQKAVFEIMDKNYVYVINEEEKLEQRLIHIEAEMTKLFLIKEGLDESDRVLLEGIRRVSPGDKVSINLRPHEEIVPELELYTE</sequence>
<gene>
    <name evidence="6" type="ORF">C7H79_11355</name>
</gene>
<dbReference type="SUPFAM" id="SSF111369">
    <property type="entry name" value="HlyD-like secretion proteins"/>
    <property type="match status" value="1"/>
</dbReference>
<feature type="coiled-coil region" evidence="2">
    <location>
        <begin position="173"/>
        <end position="231"/>
    </location>
</feature>
<dbReference type="GO" id="GO:0005886">
    <property type="term" value="C:plasma membrane"/>
    <property type="evidence" value="ECO:0007669"/>
    <property type="project" value="TreeGrafter"/>
</dbReference>
<evidence type="ECO:0000259" key="5">
    <source>
        <dbReference type="Pfam" id="PF25967"/>
    </source>
</evidence>
<dbReference type="Gene3D" id="2.40.50.100">
    <property type="match status" value="1"/>
</dbReference>
<dbReference type="Gene3D" id="1.20.120.1310">
    <property type="entry name" value="Carboxysome Shell Carbonic Anhydrase, N-terminal helical domain"/>
    <property type="match status" value="1"/>
</dbReference>
<comment type="caution">
    <text evidence="6">The sequence shown here is derived from an EMBL/GenBank/DDBJ whole genome shotgun (WGS) entry which is preliminary data.</text>
</comment>
<dbReference type="EMBL" id="PXXU01000035">
    <property type="protein sequence ID" value="PSJ16831.1"/>
    <property type="molecule type" value="Genomic_DNA"/>
</dbReference>
<dbReference type="Proteomes" id="UP000241912">
    <property type="component" value="Unassembled WGS sequence"/>
</dbReference>
<feature type="domain" description="Carboxysome Shell Carbonic Anhydrase N-terminal" evidence="3">
    <location>
        <begin position="2"/>
        <end position="66"/>
    </location>
</feature>
<keyword evidence="7" id="KW-1185">Reference proteome</keyword>
<dbReference type="InterPro" id="IPR006143">
    <property type="entry name" value="RND_pump_MFP"/>
</dbReference>
<name>A0A2P7NTN5_9PROT</name>
<keyword evidence="2" id="KW-0175">Coiled coil</keyword>
<dbReference type="GO" id="GO:0030313">
    <property type="term" value="C:cell envelope"/>
    <property type="evidence" value="ECO:0007669"/>
    <property type="project" value="UniProtKB-SubCell"/>
</dbReference>
<dbReference type="PANTHER" id="PTHR30158">
    <property type="entry name" value="ACRA/E-RELATED COMPONENT OF DRUG EFFLUX TRANSPORTER"/>
    <property type="match status" value="1"/>
</dbReference>
<dbReference type="InterPro" id="IPR058627">
    <property type="entry name" value="MdtA-like_C"/>
</dbReference>
<evidence type="ECO:0000259" key="4">
    <source>
        <dbReference type="Pfam" id="PF25944"/>
    </source>
</evidence>